<organism evidence="2 3">
    <name type="scientific">Puccinia sorghi</name>
    <dbReference type="NCBI Taxonomy" id="27349"/>
    <lineage>
        <taxon>Eukaryota</taxon>
        <taxon>Fungi</taxon>
        <taxon>Dikarya</taxon>
        <taxon>Basidiomycota</taxon>
        <taxon>Pucciniomycotina</taxon>
        <taxon>Pucciniomycetes</taxon>
        <taxon>Pucciniales</taxon>
        <taxon>Pucciniaceae</taxon>
        <taxon>Puccinia</taxon>
    </lineage>
</organism>
<reference evidence="2 3" key="1">
    <citation type="submission" date="2015-08" db="EMBL/GenBank/DDBJ databases">
        <title>Next Generation Sequencing and Analysis of the Genome of Puccinia sorghi L Schw, the Causal Agent of Maize Common Rust.</title>
        <authorList>
            <person name="Rochi L."/>
            <person name="Burguener G."/>
            <person name="Darino M."/>
            <person name="Turjanski A."/>
            <person name="Kreff E."/>
            <person name="Dieguez M.J."/>
            <person name="Sacco F."/>
        </authorList>
    </citation>
    <scope>NUCLEOTIDE SEQUENCE [LARGE SCALE GENOMIC DNA]</scope>
    <source>
        <strain evidence="2 3">RO10H11247</strain>
    </source>
</reference>
<feature type="non-terminal residue" evidence="2">
    <location>
        <position position="1"/>
    </location>
</feature>
<keyword evidence="3" id="KW-1185">Reference proteome</keyword>
<evidence type="ECO:0000256" key="1">
    <source>
        <dbReference type="SAM" id="MobiDB-lite"/>
    </source>
</evidence>
<dbReference type="VEuPathDB" id="FungiDB:VP01_1537g5"/>
<name>A0A0L6VIE2_9BASI</name>
<dbReference type="EMBL" id="LAVV01005975">
    <property type="protein sequence ID" value="KNZ60556.1"/>
    <property type="molecule type" value="Genomic_DNA"/>
</dbReference>
<comment type="caution">
    <text evidence="2">The sequence shown here is derived from an EMBL/GenBank/DDBJ whole genome shotgun (WGS) entry which is preliminary data.</text>
</comment>
<sequence length="157" mass="17889">LYHRLSHGTCVIAPQKKPGRGFWFQKGTGYHPHLKIIPSVGMKFQGPDCNVKESLIAENIVLKLPEIYSSNKEFLYSKRPLTIELVKETLTNKQHTAMTATKSKSKRREYCSGRKHNPKSSHSEKDCWQSLRKPPTQPKQTIQTMQVPGLAAQDFDV</sequence>
<protein>
    <submittedName>
        <fullName evidence="2">Uncharacterized protein</fullName>
    </submittedName>
</protein>
<feature type="compositionally biased region" description="Basic residues" evidence="1">
    <location>
        <begin position="103"/>
        <end position="119"/>
    </location>
</feature>
<feature type="region of interest" description="Disordered" evidence="1">
    <location>
        <begin position="95"/>
        <end position="157"/>
    </location>
</feature>
<dbReference type="Proteomes" id="UP000037035">
    <property type="component" value="Unassembled WGS sequence"/>
</dbReference>
<dbReference type="OrthoDB" id="2504515at2759"/>
<accession>A0A0L6VIE2</accession>
<evidence type="ECO:0000313" key="2">
    <source>
        <dbReference type="EMBL" id="KNZ60556.1"/>
    </source>
</evidence>
<dbReference type="AlphaFoldDB" id="A0A0L6VIE2"/>
<evidence type="ECO:0000313" key="3">
    <source>
        <dbReference type="Proteomes" id="UP000037035"/>
    </source>
</evidence>
<proteinExistence type="predicted"/>
<gene>
    <name evidence="2" type="ORF">VP01_1537g5</name>
</gene>